<feature type="chain" id="PRO_5046407155" evidence="1">
    <location>
        <begin position="24"/>
        <end position="290"/>
    </location>
</feature>
<evidence type="ECO:0000259" key="3">
    <source>
        <dbReference type="Pfam" id="PF18962"/>
    </source>
</evidence>
<feature type="domain" description="Ricin B lectin" evidence="2">
    <location>
        <begin position="81"/>
        <end position="178"/>
    </location>
</feature>
<accession>A0ABY4B067</accession>
<dbReference type="RefSeq" id="WP_243510754.1">
    <property type="nucleotide sequence ID" value="NZ_CP094534.1"/>
</dbReference>
<organism evidence="4 5">
    <name type="scientific">Hymenobacter monticola</name>
    <dbReference type="NCBI Taxonomy" id="1705399"/>
    <lineage>
        <taxon>Bacteria</taxon>
        <taxon>Pseudomonadati</taxon>
        <taxon>Bacteroidota</taxon>
        <taxon>Cytophagia</taxon>
        <taxon>Cytophagales</taxon>
        <taxon>Hymenobacteraceae</taxon>
        <taxon>Hymenobacter</taxon>
    </lineage>
</organism>
<dbReference type="CDD" id="cd00161">
    <property type="entry name" value="beta-trefoil_Ricin-like"/>
    <property type="match status" value="1"/>
</dbReference>
<dbReference type="SUPFAM" id="SSF50370">
    <property type="entry name" value="Ricin B-like lectins"/>
    <property type="match status" value="1"/>
</dbReference>
<dbReference type="Pfam" id="PF18962">
    <property type="entry name" value="Por_Secre_tail"/>
    <property type="match status" value="1"/>
</dbReference>
<evidence type="ECO:0000259" key="2">
    <source>
        <dbReference type="Pfam" id="PF14200"/>
    </source>
</evidence>
<dbReference type="PROSITE" id="PS50231">
    <property type="entry name" value="RICIN_B_LECTIN"/>
    <property type="match status" value="1"/>
</dbReference>
<evidence type="ECO:0000313" key="5">
    <source>
        <dbReference type="Proteomes" id="UP000831390"/>
    </source>
</evidence>
<dbReference type="Pfam" id="PF14200">
    <property type="entry name" value="RicinB_lectin_2"/>
    <property type="match status" value="1"/>
</dbReference>
<gene>
    <name evidence="4" type="ORF">MTP16_14585</name>
</gene>
<dbReference type="InterPro" id="IPR035992">
    <property type="entry name" value="Ricin_B-like_lectins"/>
</dbReference>
<dbReference type="InterPro" id="IPR026444">
    <property type="entry name" value="Secre_tail"/>
</dbReference>
<dbReference type="Gene3D" id="2.80.10.50">
    <property type="match status" value="2"/>
</dbReference>
<feature type="signal peptide" evidence="1">
    <location>
        <begin position="1"/>
        <end position="23"/>
    </location>
</feature>
<protein>
    <submittedName>
        <fullName evidence="4">RICIN domain-containing protein</fullName>
    </submittedName>
</protein>
<dbReference type="EMBL" id="CP094534">
    <property type="protein sequence ID" value="UOE32355.1"/>
    <property type="molecule type" value="Genomic_DNA"/>
</dbReference>
<reference evidence="4 5" key="1">
    <citation type="submission" date="2022-03" db="EMBL/GenBank/DDBJ databases">
        <title>Hymenobactersp. isolated from the air.</title>
        <authorList>
            <person name="Won M."/>
            <person name="Kwon S.-W."/>
        </authorList>
    </citation>
    <scope>NUCLEOTIDE SEQUENCE [LARGE SCALE GENOMIC DNA]</scope>
    <source>
        <strain evidence="4 5">KACC 22596</strain>
    </source>
</reference>
<dbReference type="Proteomes" id="UP000831390">
    <property type="component" value="Chromosome"/>
</dbReference>
<feature type="domain" description="Secretion system C-terminal sorting" evidence="3">
    <location>
        <begin position="212"/>
        <end position="284"/>
    </location>
</feature>
<keyword evidence="1" id="KW-0732">Signal</keyword>
<dbReference type="NCBIfam" id="TIGR04183">
    <property type="entry name" value="Por_Secre_tail"/>
    <property type="match status" value="1"/>
</dbReference>
<dbReference type="InterPro" id="IPR000772">
    <property type="entry name" value="Ricin_B_lectin"/>
</dbReference>
<evidence type="ECO:0000256" key="1">
    <source>
        <dbReference type="SAM" id="SignalP"/>
    </source>
</evidence>
<evidence type="ECO:0000313" key="4">
    <source>
        <dbReference type="EMBL" id="UOE32355.1"/>
    </source>
</evidence>
<name>A0ABY4B067_9BACT</name>
<sequence length="290" mass="30932">MIKSLLFGALITGSVLAAGSAQAQGAITNGGVYKLTHYGVVADGSAAQFGVPAGTPLCLDVDNNLSTAGTSIGQWGDNGIDAQRFVFVLQTDGSYKLRHLGTVMYVQSVALNKAQGTQIEQNVLATTNDDAQRWLITDPNNNGRYKFTLKNSANAAGISQVLEVGFGSPVPGARVNLWEDNGFEPAQRWQLTRTAVSSTKNAADVLLWLQAYPNPLSQGQTLSLLIEAQHSGKAEINVLDVMGRLVHQEAADLRAGGNPLTLHNNPLSPGLYLVRLQQSGRVQQTQVLVR</sequence>
<proteinExistence type="predicted"/>
<keyword evidence="5" id="KW-1185">Reference proteome</keyword>